<dbReference type="AlphaFoldDB" id="A0A1R3IWE8"/>
<comment type="caution">
    <text evidence="2">The sequence shown here is derived from an EMBL/GenBank/DDBJ whole genome shotgun (WGS) entry which is preliminary data.</text>
</comment>
<proteinExistence type="predicted"/>
<evidence type="ECO:0000313" key="2">
    <source>
        <dbReference type="EMBL" id="OMO86884.1"/>
    </source>
</evidence>
<evidence type="ECO:0000256" key="1">
    <source>
        <dbReference type="SAM" id="MobiDB-lite"/>
    </source>
</evidence>
<sequence>MAPGLKPTSGAPPSRKRHLSDSEKPKTITPSDPSSLKKTRDLPNLTECQACGSRTDTAKGKNRIQTLYSEWRIVLLCPRCYHRVVSSQICSYCFKEASDDCFSCSQCKRSIHKTCFLNYKSIPPWSYSIRGSEFTVCIDCWLPKQIARKRGILRRNRKAKNSSVLDGRDDEGAKLLEDVVKDANCAMEKKVEVAVKARETAVKKAVVANRAVELARDALEECDDAELAFRLHRAMNSSPRILKNRILGDQNCLDPLIARNRPFSCLKPTEIVYARHRKKKANIVYSRRRNKPNEMVYVRRGRKPTKLVYKRRRKHSEFKEKSGVETEIKNREDSCSSLLSSSSDSSLKSESEPCNIQDDSTIFKDTGSDGKLVHYSLTYSRKKSKGIPNVTTKFLYEGYDLECQALGDASDSCQDHSD</sequence>
<dbReference type="STRING" id="93759.A0A1R3IWE8"/>
<dbReference type="PANTHER" id="PTHR38530">
    <property type="entry name" value="OS06G0468300 PROTEIN"/>
    <property type="match status" value="1"/>
</dbReference>
<dbReference type="Proteomes" id="UP000187203">
    <property type="component" value="Unassembled WGS sequence"/>
</dbReference>
<protein>
    <submittedName>
        <fullName evidence="2">Uncharacterized protein</fullName>
    </submittedName>
</protein>
<reference evidence="3" key="1">
    <citation type="submission" date="2013-09" db="EMBL/GenBank/DDBJ databases">
        <title>Corchorus olitorius genome sequencing.</title>
        <authorList>
            <person name="Alam M."/>
            <person name="Haque M.S."/>
            <person name="Islam M.S."/>
            <person name="Emdad E.M."/>
            <person name="Islam M.M."/>
            <person name="Ahmed B."/>
            <person name="Halim A."/>
            <person name="Hossen Q.M.M."/>
            <person name="Hossain M.Z."/>
            <person name="Ahmed R."/>
            <person name="Khan M.M."/>
            <person name="Islam R."/>
            <person name="Rashid M.M."/>
            <person name="Khan S.A."/>
            <person name="Rahman M.S."/>
            <person name="Alam M."/>
            <person name="Yahiya A.S."/>
            <person name="Khan M.S."/>
            <person name="Azam M.S."/>
            <person name="Haque T."/>
            <person name="Lashkar M.Z.H."/>
            <person name="Akhand A.I."/>
            <person name="Morshed G."/>
            <person name="Roy S."/>
            <person name="Uddin K.S."/>
            <person name="Rabeya T."/>
            <person name="Hossain A.S."/>
            <person name="Chowdhury A."/>
            <person name="Snigdha A.R."/>
            <person name="Mortoza M.S."/>
            <person name="Matin S.A."/>
            <person name="Hoque S.M.E."/>
            <person name="Islam M.K."/>
            <person name="Roy D.K."/>
            <person name="Haider R."/>
            <person name="Moosa M.M."/>
            <person name="Elias S.M."/>
            <person name="Hasan A.M."/>
            <person name="Jahan S."/>
            <person name="Shafiuddin M."/>
            <person name="Mahmood N."/>
            <person name="Shommy N.S."/>
        </authorList>
    </citation>
    <scope>NUCLEOTIDE SEQUENCE [LARGE SCALE GENOMIC DNA]</scope>
    <source>
        <strain evidence="3">cv. O-4</strain>
    </source>
</reference>
<keyword evidence="3" id="KW-1185">Reference proteome</keyword>
<dbReference type="OrthoDB" id="730111at2759"/>
<feature type="region of interest" description="Disordered" evidence="1">
    <location>
        <begin position="1"/>
        <end position="40"/>
    </location>
</feature>
<organism evidence="2 3">
    <name type="scientific">Corchorus olitorius</name>
    <dbReference type="NCBI Taxonomy" id="93759"/>
    <lineage>
        <taxon>Eukaryota</taxon>
        <taxon>Viridiplantae</taxon>
        <taxon>Streptophyta</taxon>
        <taxon>Embryophyta</taxon>
        <taxon>Tracheophyta</taxon>
        <taxon>Spermatophyta</taxon>
        <taxon>Magnoliopsida</taxon>
        <taxon>eudicotyledons</taxon>
        <taxon>Gunneridae</taxon>
        <taxon>Pentapetalae</taxon>
        <taxon>rosids</taxon>
        <taxon>malvids</taxon>
        <taxon>Malvales</taxon>
        <taxon>Malvaceae</taxon>
        <taxon>Grewioideae</taxon>
        <taxon>Apeibeae</taxon>
        <taxon>Corchorus</taxon>
    </lineage>
</organism>
<accession>A0A1R3IWE8</accession>
<gene>
    <name evidence="2" type="ORF">COLO4_20877</name>
</gene>
<evidence type="ECO:0000313" key="3">
    <source>
        <dbReference type="Proteomes" id="UP000187203"/>
    </source>
</evidence>
<name>A0A1R3IWE8_9ROSI</name>
<dbReference type="EMBL" id="AWUE01017496">
    <property type="protein sequence ID" value="OMO86884.1"/>
    <property type="molecule type" value="Genomic_DNA"/>
</dbReference>